<comment type="caution">
    <text evidence="2">The sequence shown here is derived from an EMBL/GenBank/DDBJ whole genome shotgun (WGS) entry which is preliminary data.</text>
</comment>
<reference evidence="2" key="1">
    <citation type="submission" date="2020-05" db="EMBL/GenBank/DDBJ databases">
        <title>Mycena genomes resolve the evolution of fungal bioluminescence.</title>
        <authorList>
            <person name="Tsai I.J."/>
        </authorList>
    </citation>
    <scope>NUCLEOTIDE SEQUENCE</scope>
    <source>
        <strain evidence="2">CCC161011</strain>
    </source>
</reference>
<feature type="region of interest" description="Disordered" evidence="1">
    <location>
        <begin position="330"/>
        <end position="423"/>
    </location>
</feature>
<evidence type="ECO:0000313" key="3">
    <source>
        <dbReference type="Proteomes" id="UP000620124"/>
    </source>
</evidence>
<feature type="compositionally biased region" description="Basic and acidic residues" evidence="1">
    <location>
        <begin position="526"/>
        <end position="547"/>
    </location>
</feature>
<feature type="compositionally biased region" description="Low complexity" evidence="1">
    <location>
        <begin position="457"/>
        <end position="471"/>
    </location>
</feature>
<feature type="region of interest" description="Disordered" evidence="1">
    <location>
        <begin position="445"/>
        <end position="547"/>
    </location>
</feature>
<sequence length="566" mass="60764">MGEVDDHLGLCVWLCVQALPAFRSLPEGLVAFPFSSSCIVSFIHIKYTKKFPSFLPPTPRERIVCAPTSLSPIPRILACHLNFQWPPHLPIRALPFFLDSARAVSVPSRRQSPTPLPPGGSFNVPRFASQLHSSVFPEEDDDQIVDMPAQTVFANHQAHRVPMTAAVDGPDNRFTHQQQRGMNPNVAPFTPSFLPHQPAQPAQPAQSSQPGNPAFQMQLMQMELMKMQAMQQYQQQQVQAHLLAQAQAQVLLLQQQQAQQSPRRASFNPPATAGPLSTSFDLRSATLRRAAQNNAADDQVPMTAALGGKFGSRPSSMSGIPMSRFAVEDYDDSPASLPSTPHTTTVISGGTSLGSPASNNVTANGTPSKSDSASTWRRGGNNNSVLSGNNRSPSVKVTPPPAERRVSPPPVASPTPAAGKARPQPLRFSVVASQPMPVVAVDNTAEGENDEAEAEVDSSSSDSSTPHSASSNGLSPREEASKKLYEGLGIGRPTSAVADQQQFAGHRMASQPMRQPPRAALQRGRAGAEELCHPDPAPGDRRPRGAHELARKARIRRGLLVPGIDI</sequence>
<feature type="compositionally biased region" description="Polar residues" evidence="1">
    <location>
        <begin position="336"/>
        <end position="375"/>
    </location>
</feature>
<feature type="compositionally biased region" description="Basic and acidic residues" evidence="1">
    <location>
        <begin position="476"/>
        <end position="485"/>
    </location>
</feature>
<feature type="compositionally biased region" description="Low complexity" evidence="1">
    <location>
        <begin position="377"/>
        <end position="392"/>
    </location>
</feature>
<evidence type="ECO:0000313" key="2">
    <source>
        <dbReference type="EMBL" id="KAF7352963.1"/>
    </source>
</evidence>
<feature type="compositionally biased region" description="Acidic residues" evidence="1">
    <location>
        <begin position="445"/>
        <end position="456"/>
    </location>
</feature>
<proteinExistence type="predicted"/>
<name>A0A8H7CZC7_9AGAR</name>
<gene>
    <name evidence="2" type="ORF">MVEN_01263700</name>
</gene>
<evidence type="ECO:0000256" key="1">
    <source>
        <dbReference type="SAM" id="MobiDB-lite"/>
    </source>
</evidence>
<keyword evidence="3" id="KW-1185">Reference proteome</keyword>
<accession>A0A8H7CZC7</accession>
<protein>
    <submittedName>
        <fullName evidence="2">Uncharacterized protein</fullName>
    </submittedName>
</protein>
<dbReference type="Proteomes" id="UP000620124">
    <property type="component" value="Unassembled WGS sequence"/>
</dbReference>
<dbReference type="AlphaFoldDB" id="A0A8H7CZC7"/>
<dbReference type="EMBL" id="JACAZI010000009">
    <property type="protein sequence ID" value="KAF7352963.1"/>
    <property type="molecule type" value="Genomic_DNA"/>
</dbReference>
<feature type="compositionally biased region" description="Low complexity" evidence="1">
    <location>
        <begin position="195"/>
        <end position="213"/>
    </location>
</feature>
<organism evidence="2 3">
    <name type="scientific">Mycena venus</name>
    <dbReference type="NCBI Taxonomy" id="2733690"/>
    <lineage>
        <taxon>Eukaryota</taxon>
        <taxon>Fungi</taxon>
        <taxon>Dikarya</taxon>
        <taxon>Basidiomycota</taxon>
        <taxon>Agaricomycotina</taxon>
        <taxon>Agaricomycetes</taxon>
        <taxon>Agaricomycetidae</taxon>
        <taxon>Agaricales</taxon>
        <taxon>Marasmiineae</taxon>
        <taxon>Mycenaceae</taxon>
        <taxon>Mycena</taxon>
    </lineage>
</organism>
<feature type="region of interest" description="Disordered" evidence="1">
    <location>
        <begin position="193"/>
        <end position="213"/>
    </location>
</feature>
<dbReference type="OrthoDB" id="4092340at2759"/>